<organism evidence="1 2">
    <name type="scientific">Aspergillus vadensis (strain CBS 113365 / IMI 142717 / IBT 24658)</name>
    <dbReference type="NCBI Taxonomy" id="1448311"/>
    <lineage>
        <taxon>Eukaryota</taxon>
        <taxon>Fungi</taxon>
        <taxon>Dikarya</taxon>
        <taxon>Ascomycota</taxon>
        <taxon>Pezizomycotina</taxon>
        <taxon>Eurotiomycetes</taxon>
        <taxon>Eurotiomycetidae</taxon>
        <taxon>Eurotiales</taxon>
        <taxon>Aspergillaceae</taxon>
        <taxon>Aspergillus</taxon>
        <taxon>Aspergillus subgen. Circumdati</taxon>
    </lineage>
</organism>
<dbReference type="EMBL" id="KZ821639">
    <property type="protein sequence ID" value="PYH65226.1"/>
    <property type="molecule type" value="Genomic_DNA"/>
</dbReference>
<dbReference type="GeneID" id="37212142"/>
<accession>A0A319AXV8</accession>
<dbReference type="Proteomes" id="UP000248405">
    <property type="component" value="Unassembled WGS sequence"/>
</dbReference>
<sequence length="85" mass="9352">MGLYYFQYRTHCSLHVTEVSPSPLVPSLGVEGLSVQLESSSMTPCRVGRQFHLKRFAVICWQAPPSPCGTVVYCAAICKVDSCRA</sequence>
<gene>
    <name evidence="1" type="ORF">BO88DRAFT_407851</name>
</gene>
<protein>
    <submittedName>
        <fullName evidence="1">Uncharacterized protein</fullName>
    </submittedName>
</protein>
<dbReference type="RefSeq" id="XP_025559020.1">
    <property type="nucleotide sequence ID" value="XM_025707550.1"/>
</dbReference>
<evidence type="ECO:0000313" key="2">
    <source>
        <dbReference type="Proteomes" id="UP000248405"/>
    </source>
</evidence>
<proteinExistence type="predicted"/>
<keyword evidence="2" id="KW-1185">Reference proteome</keyword>
<evidence type="ECO:0000313" key="1">
    <source>
        <dbReference type="EMBL" id="PYH65226.1"/>
    </source>
</evidence>
<name>A0A319AXV8_ASPVC</name>
<reference evidence="1" key="1">
    <citation type="submission" date="2016-12" db="EMBL/GenBank/DDBJ databases">
        <title>The genomes of Aspergillus section Nigri reveals drivers in fungal speciation.</title>
        <authorList>
            <consortium name="DOE Joint Genome Institute"/>
            <person name="Vesth T.C."/>
            <person name="Nybo J."/>
            <person name="Theobald S."/>
            <person name="Brandl J."/>
            <person name="Frisvad J.C."/>
            <person name="Nielsen K.F."/>
            <person name="Lyhne E.K."/>
            <person name="Kogle M.E."/>
            <person name="Kuo A."/>
            <person name="Riley R."/>
            <person name="Clum A."/>
            <person name="Nolan M."/>
            <person name="Lipzen A."/>
            <person name="Salamov A."/>
            <person name="Henrissat B."/>
            <person name="Wiebenga A."/>
            <person name="De Vries R.P."/>
            <person name="Grigoriev I.V."/>
            <person name="Mortensen U.H."/>
            <person name="Andersen M.R."/>
            <person name="Baker S.E."/>
        </authorList>
    </citation>
    <scope>NUCLEOTIDE SEQUENCE [LARGE SCALE GENOMIC DNA]</scope>
    <source>
        <strain evidence="1">CBS 113365</strain>
    </source>
</reference>
<dbReference type="AlphaFoldDB" id="A0A319AXV8"/>